<gene>
    <name evidence="1" type="ORF">CRM94_02880</name>
</gene>
<evidence type="ECO:0000313" key="2">
    <source>
        <dbReference type="Proteomes" id="UP000220629"/>
    </source>
</evidence>
<reference evidence="2" key="1">
    <citation type="submission" date="2017-09" db="EMBL/GenBank/DDBJ databases">
        <title>FDA dAtabase for Regulatory Grade micrObial Sequences (FDA-ARGOS): Supporting development and validation of Infectious Disease Dx tests.</title>
        <authorList>
            <person name="Minogue T."/>
            <person name="Wolcott M."/>
            <person name="Wasieloski L."/>
            <person name="Aguilar W."/>
            <person name="Moore D."/>
            <person name="Tallon L."/>
            <person name="Sadzewicz L."/>
            <person name="Ott S."/>
            <person name="Zhao X."/>
            <person name="Nagaraj S."/>
            <person name="Vavikolanu K."/>
            <person name="Aluvathingal J."/>
            <person name="Nadendla S."/>
            <person name="Sichtig H."/>
        </authorList>
    </citation>
    <scope>NUCLEOTIDE SEQUENCE [LARGE SCALE GENOMIC DNA]</scope>
    <source>
        <strain evidence="2">FDAARGOS_390</strain>
    </source>
</reference>
<name>A0A2A7SCA4_BURGA</name>
<evidence type="ECO:0000313" key="1">
    <source>
        <dbReference type="EMBL" id="PEH41186.1"/>
    </source>
</evidence>
<dbReference type="RefSeq" id="WP_096752193.1">
    <property type="nucleotide sequence ID" value="NZ_CADEPO010000007.1"/>
</dbReference>
<protein>
    <submittedName>
        <fullName evidence="1">Uncharacterized protein</fullName>
    </submittedName>
</protein>
<dbReference type="EMBL" id="PDDY01000001">
    <property type="protein sequence ID" value="PEH41186.1"/>
    <property type="molecule type" value="Genomic_DNA"/>
</dbReference>
<organism evidence="1 2">
    <name type="scientific">Burkholderia gladioli</name>
    <name type="common">Pseudomonas marginata</name>
    <name type="synonym">Phytomonas marginata</name>
    <dbReference type="NCBI Taxonomy" id="28095"/>
    <lineage>
        <taxon>Bacteria</taxon>
        <taxon>Pseudomonadati</taxon>
        <taxon>Pseudomonadota</taxon>
        <taxon>Betaproteobacteria</taxon>
        <taxon>Burkholderiales</taxon>
        <taxon>Burkholderiaceae</taxon>
        <taxon>Burkholderia</taxon>
    </lineage>
</organism>
<dbReference type="Proteomes" id="UP000220629">
    <property type="component" value="Unassembled WGS sequence"/>
</dbReference>
<dbReference type="GeneID" id="66462297"/>
<accession>A0A2A7SCA4</accession>
<dbReference type="AlphaFoldDB" id="A0A2A7SCA4"/>
<sequence length="79" mass="8761">MEARQVAGRTYFALTRCEVDFNPALDRITLLPTYYAFGCEYGNRGFTLDRNDAFELIAAIEKALSVDGNPAVGRPPSRS</sequence>
<proteinExistence type="predicted"/>
<comment type="caution">
    <text evidence="1">The sequence shown here is derived from an EMBL/GenBank/DDBJ whole genome shotgun (WGS) entry which is preliminary data.</text>
</comment>